<name>A0A445G2P8_GLYSO</name>
<dbReference type="GO" id="GO:0006869">
    <property type="term" value="P:lipid transport"/>
    <property type="evidence" value="ECO:0007669"/>
    <property type="project" value="UniProtKB-KW"/>
</dbReference>
<dbReference type="FunFam" id="3.30.70.3490:FF:000007">
    <property type="entry name" value="Oxysterol-binding protein-related protein 4B"/>
    <property type="match status" value="1"/>
</dbReference>
<dbReference type="GO" id="GO:0032934">
    <property type="term" value="F:sterol binding"/>
    <property type="evidence" value="ECO:0007669"/>
    <property type="project" value="TreeGrafter"/>
</dbReference>
<gene>
    <name evidence="6" type="ORF">D0Y65_045016</name>
</gene>
<proteinExistence type="inferred from homology"/>
<evidence type="ECO:0000256" key="1">
    <source>
        <dbReference type="ARBA" id="ARBA00003361"/>
    </source>
</evidence>
<comment type="function">
    <text evidence="1">May be involved in the transport of sterols.</text>
</comment>
<dbReference type="Gene3D" id="3.30.70.3490">
    <property type="match status" value="1"/>
</dbReference>
<dbReference type="InterPro" id="IPR000648">
    <property type="entry name" value="Oxysterol-bd"/>
</dbReference>
<dbReference type="Pfam" id="PF01237">
    <property type="entry name" value="Oxysterol_BP"/>
    <property type="match status" value="1"/>
</dbReference>
<dbReference type="SUPFAM" id="SSF144000">
    <property type="entry name" value="Oxysterol-binding protein-like"/>
    <property type="match status" value="1"/>
</dbReference>
<dbReference type="AlphaFoldDB" id="A0A445G2P8"/>
<sequence>MDTKIVLSKPLSLEGQSDSDEHYEAPNILHRILSLFKNMRQGSDLSCFKLPPVFNMPKSQLQCYAESVYCTSSDLLSNLNSGKTPLDRLILVVAWSISTIRPLRFGVAPYNPTLGETHHVSKGNLNVLLEQVSHHPPVSALHATDDKENIEMTWCHSPISKFNGTLVETKVHGKRQLKLQNHGETYEMSSPNLVIRILPIPGTDWVGNVSIRCQETGLVAELNYIGQSFFGFRAGRRLIKGKIFDSLSMKILYKIEGHWDSTVTVRNTTNTEARVIYDAKEVLSGLQAPIVQDPESVWPTETALVWGELSQAILSKDWEKAREAKKTVEERQRELFKERESKGGNWVPKHFLVSYSKEGGWECSPIQKSVPKAPIATL</sequence>
<evidence type="ECO:0000256" key="4">
    <source>
        <dbReference type="ARBA" id="ARBA00023121"/>
    </source>
</evidence>
<comment type="caution">
    <text evidence="6">The sequence shown here is derived from an EMBL/GenBank/DDBJ whole genome shotgun (WGS) entry which is preliminary data.</text>
</comment>
<dbReference type="EMBL" id="QZWG01000017">
    <property type="protein sequence ID" value="RZB55480.1"/>
    <property type="molecule type" value="Genomic_DNA"/>
</dbReference>
<evidence type="ECO:0000256" key="3">
    <source>
        <dbReference type="ARBA" id="ARBA00023055"/>
    </source>
</evidence>
<organism evidence="6 7">
    <name type="scientific">Glycine soja</name>
    <name type="common">Wild soybean</name>
    <dbReference type="NCBI Taxonomy" id="3848"/>
    <lineage>
        <taxon>Eukaryota</taxon>
        <taxon>Viridiplantae</taxon>
        <taxon>Streptophyta</taxon>
        <taxon>Embryophyta</taxon>
        <taxon>Tracheophyta</taxon>
        <taxon>Spermatophyta</taxon>
        <taxon>Magnoliopsida</taxon>
        <taxon>eudicotyledons</taxon>
        <taxon>Gunneridae</taxon>
        <taxon>Pentapetalae</taxon>
        <taxon>rosids</taxon>
        <taxon>fabids</taxon>
        <taxon>Fabales</taxon>
        <taxon>Fabaceae</taxon>
        <taxon>Papilionoideae</taxon>
        <taxon>50 kb inversion clade</taxon>
        <taxon>NPAAA clade</taxon>
        <taxon>indigoferoid/millettioid clade</taxon>
        <taxon>Phaseoleae</taxon>
        <taxon>Glycine</taxon>
        <taxon>Glycine subgen. Soja</taxon>
    </lineage>
</organism>
<comment type="similarity">
    <text evidence="2 5">Belongs to the OSBP family.</text>
</comment>
<dbReference type="FunFam" id="2.40.160.120:FF:000011">
    <property type="entry name" value="Oxysterol-binding protein-related protein 4C"/>
    <property type="match status" value="1"/>
</dbReference>
<evidence type="ECO:0000256" key="5">
    <source>
        <dbReference type="RuleBase" id="RU003844"/>
    </source>
</evidence>
<accession>A0A445G2P8</accession>
<dbReference type="GO" id="GO:0005829">
    <property type="term" value="C:cytosol"/>
    <property type="evidence" value="ECO:0007669"/>
    <property type="project" value="TreeGrafter"/>
</dbReference>
<dbReference type="SMR" id="A0A445G2P8"/>
<dbReference type="Gene3D" id="2.40.160.120">
    <property type="match status" value="1"/>
</dbReference>
<dbReference type="InterPro" id="IPR018494">
    <property type="entry name" value="Oxysterol-bd_CS"/>
</dbReference>
<evidence type="ECO:0000256" key="2">
    <source>
        <dbReference type="ARBA" id="ARBA00008842"/>
    </source>
</evidence>
<evidence type="ECO:0000313" key="7">
    <source>
        <dbReference type="Proteomes" id="UP000289340"/>
    </source>
</evidence>
<evidence type="ECO:0000313" key="6">
    <source>
        <dbReference type="EMBL" id="RZB55480.1"/>
    </source>
</evidence>
<dbReference type="PANTHER" id="PTHR10972">
    <property type="entry name" value="OXYSTEROL-BINDING PROTEIN-RELATED"/>
    <property type="match status" value="1"/>
</dbReference>
<dbReference type="InterPro" id="IPR037239">
    <property type="entry name" value="OSBP_sf"/>
</dbReference>
<dbReference type="PANTHER" id="PTHR10972:SF170">
    <property type="entry name" value="OSBP(OXYSTEROL-BINDING PROTEIN)-RELATED PROTEIN 4C"/>
    <property type="match status" value="1"/>
</dbReference>
<reference evidence="6 7" key="1">
    <citation type="submission" date="2018-09" db="EMBL/GenBank/DDBJ databases">
        <title>A high-quality reference genome of wild soybean provides a powerful tool to mine soybean genomes.</title>
        <authorList>
            <person name="Xie M."/>
            <person name="Chung C.Y.L."/>
            <person name="Li M.-W."/>
            <person name="Wong F.-L."/>
            <person name="Chan T.-F."/>
            <person name="Lam H.-M."/>
        </authorList>
    </citation>
    <scope>NUCLEOTIDE SEQUENCE [LARGE SCALE GENOMIC DNA]</scope>
    <source>
        <strain evidence="7">cv. W05</strain>
        <tissue evidence="6">Hypocotyl of etiolated seedlings</tissue>
    </source>
</reference>
<dbReference type="PROSITE" id="PS01013">
    <property type="entry name" value="OSBP"/>
    <property type="match status" value="1"/>
</dbReference>
<keyword evidence="4" id="KW-0446">Lipid-binding</keyword>
<protein>
    <submittedName>
        <fullName evidence="6">Oxysterol-binding protein-related protein 4B</fullName>
    </submittedName>
</protein>
<keyword evidence="3" id="KW-0445">Lipid transport</keyword>
<dbReference type="Gramene" id="XM_028354270.1">
    <property type="protein sequence ID" value="XP_028210071.1"/>
    <property type="gene ID" value="LOC114393013"/>
</dbReference>
<keyword evidence="7" id="KW-1185">Reference proteome</keyword>
<dbReference type="Proteomes" id="UP000289340">
    <property type="component" value="Chromosome 17"/>
</dbReference>
<dbReference type="GO" id="GO:0016020">
    <property type="term" value="C:membrane"/>
    <property type="evidence" value="ECO:0007669"/>
    <property type="project" value="TreeGrafter"/>
</dbReference>
<keyword evidence="3" id="KW-0813">Transport</keyword>